<dbReference type="VEuPathDB" id="FungiDB:TRICI_000716"/>
<dbReference type="AlphaFoldDB" id="A0A642VBL2"/>
<dbReference type="Gene3D" id="3.40.50.720">
    <property type="entry name" value="NAD(P)-binding Rossmann-like Domain"/>
    <property type="match status" value="1"/>
</dbReference>
<reference evidence="4" key="1">
    <citation type="journal article" date="2019" name="G3 (Bethesda)">
        <title>Genome Assemblies of Two Rare Opportunistic Yeast Pathogens: Diutina rugosa (syn. Candida rugosa) and Trichomonascus ciferrii (syn. Candida ciferrii).</title>
        <authorList>
            <person name="Mixao V."/>
            <person name="Saus E."/>
            <person name="Hansen A.P."/>
            <person name="Lass-Florl C."/>
            <person name="Gabaldon T."/>
        </authorList>
    </citation>
    <scope>NUCLEOTIDE SEQUENCE</scope>
    <source>
        <strain evidence="4">CBS 4856</strain>
    </source>
</reference>
<evidence type="ECO:0000259" key="2">
    <source>
        <dbReference type="Pfam" id="PF01408"/>
    </source>
</evidence>
<dbReference type="Pfam" id="PF02894">
    <property type="entry name" value="GFO_IDH_MocA_C"/>
    <property type="match status" value="1"/>
</dbReference>
<sequence length="345" mass="38599">MTVGGKDLRLGFVGAGRMGAIHIENAQNIRFLEVSAVCTVVEKEKDWTRKVAPEAKVFDDYDEFIRDPSIDAVVICSPNFLHEEHLIKALQNNKHVFCEKPLSPDAETAWNMYNESLKYPQLKVACAFPRRFVQHYQSARKQIVNGQIGKVIAVRSQTTDLYDSSPEFSKYIKTSGGIFVDCNIHDLDVALYLIGEDVTPKVAYGTGSSEVFPQFKEWGDVDNSHGLVTFDEGIVLNVYGSRDNPHGHHSMTEVIGTKGRILINGEPRALNVDISDTTGTRMISAPTQMELFAESYRVELIEFRDWVLFGNDEHGFNLKDAAKSVSMGEQLQQSLRSGQAVNISY</sequence>
<dbReference type="SUPFAM" id="SSF55347">
    <property type="entry name" value="Glyceraldehyde-3-phosphate dehydrogenase-like, C-terminal domain"/>
    <property type="match status" value="1"/>
</dbReference>
<evidence type="ECO:0008006" key="6">
    <source>
        <dbReference type="Google" id="ProtNLM"/>
    </source>
</evidence>
<evidence type="ECO:0000256" key="1">
    <source>
        <dbReference type="ARBA" id="ARBA00023002"/>
    </source>
</evidence>
<dbReference type="GO" id="GO:0000166">
    <property type="term" value="F:nucleotide binding"/>
    <property type="evidence" value="ECO:0007669"/>
    <property type="project" value="InterPro"/>
</dbReference>
<evidence type="ECO:0000313" key="4">
    <source>
        <dbReference type="EMBL" id="KAA8917149.1"/>
    </source>
</evidence>
<dbReference type="InterPro" id="IPR036291">
    <property type="entry name" value="NAD(P)-bd_dom_sf"/>
</dbReference>
<evidence type="ECO:0000259" key="3">
    <source>
        <dbReference type="Pfam" id="PF02894"/>
    </source>
</evidence>
<keyword evidence="1" id="KW-0560">Oxidoreductase</keyword>
<dbReference type="Pfam" id="PF01408">
    <property type="entry name" value="GFO_IDH_MocA"/>
    <property type="match status" value="1"/>
</dbReference>
<dbReference type="PANTHER" id="PTHR42840">
    <property type="entry name" value="NAD(P)-BINDING ROSSMANN-FOLD SUPERFAMILY PROTEIN-RELATED"/>
    <property type="match status" value="1"/>
</dbReference>
<keyword evidence="5" id="KW-1185">Reference proteome</keyword>
<organism evidence="4 5">
    <name type="scientific">Trichomonascus ciferrii</name>
    <dbReference type="NCBI Taxonomy" id="44093"/>
    <lineage>
        <taxon>Eukaryota</taxon>
        <taxon>Fungi</taxon>
        <taxon>Dikarya</taxon>
        <taxon>Ascomycota</taxon>
        <taxon>Saccharomycotina</taxon>
        <taxon>Dipodascomycetes</taxon>
        <taxon>Dipodascales</taxon>
        <taxon>Trichomonascaceae</taxon>
        <taxon>Trichomonascus</taxon>
        <taxon>Trichomonascus ciferrii complex</taxon>
    </lineage>
</organism>
<dbReference type="GO" id="GO:0006740">
    <property type="term" value="P:NADPH regeneration"/>
    <property type="evidence" value="ECO:0007669"/>
    <property type="project" value="TreeGrafter"/>
</dbReference>
<feature type="domain" description="Gfo/Idh/MocA-like oxidoreductase C-terminal" evidence="3">
    <location>
        <begin position="140"/>
        <end position="343"/>
    </location>
</feature>
<dbReference type="EMBL" id="SWFS01000063">
    <property type="protein sequence ID" value="KAA8917149.1"/>
    <property type="molecule type" value="Genomic_DNA"/>
</dbReference>
<dbReference type="PANTHER" id="PTHR42840:SF3">
    <property type="entry name" value="BINDING ROSSMANN FOLD OXIDOREDUCTASE, PUTATIVE (AFU_ORTHOLOGUE AFUA_2G10240)-RELATED"/>
    <property type="match status" value="1"/>
</dbReference>
<dbReference type="OrthoDB" id="446809at2759"/>
<gene>
    <name evidence="4" type="ORF">TRICI_000716</name>
</gene>
<protein>
    <recommendedName>
        <fullName evidence="6">Gfo/Idh/MocA-like oxidoreductase N-terminal domain-containing protein</fullName>
    </recommendedName>
</protein>
<dbReference type="GO" id="GO:0016491">
    <property type="term" value="F:oxidoreductase activity"/>
    <property type="evidence" value="ECO:0007669"/>
    <property type="project" value="UniProtKB-KW"/>
</dbReference>
<dbReference type="Proteomes" id="UP000761534">
    <property type="component" value="Unassembled WGS sequence"/>
</dbReference>
<dbReference type="Gene3D" id="3.30.360.10">
    <property type="entry name" value="Dihydrodipicolinate Reductase, domain 2"/>
    <property type="match status" value="1"/>
</dbReference>
<comment type="caution">
    <text evidence="4">The sequence shown here is derived from an EMBL/GenBank/DDBJ whole genome shotgun (WGS) entry which is preliminary data.</text>
</comment>
<accession>A0A642VBL2</accession>
<feature type="domain" description="Gfo/Idh/MocA-like oxidoreductase N-terminal" evidence="2">
    <location>
        <begin position="9"/>
        <end position="114"/>
    </location>
</feature>
<proteinExistence type="predicted"/>
<name>A0A642VBL2_9ASCO</name>
<evidence type="ECO:0000313" key="5">
    <source>
        <dbReference type="Proteomes" id="UP000761534"/>
    </source>
</evidence>
<dbReference type="InterPro" id="IPR000683">
    <property type="entry name" value="Gfo/Idh/MocA-like_OxRdtase_N"/>
</dbReference>
<dbReference type="GO" id="GO:0005737">
    <property type="term" value="C:cytoplasm"/>
    <property type="evidence" value="ECO:0007669"/>
    <property type="project" value="TreeGrafter"/>
</dbReference>
<dbReference type="InterPro" id="IPR004104">
    <property type="entry name" value="Gfo/Idh/MocA-like_OxRdtase_C"/>
</dbReference>
<dbReference type="SUPFAM" id="SSF51735">
    <property type="entry name" value="NAD(P)-binding Rossmann-fold domains"/>
    <property type="match status" value="1"/>
</dbReference>